<dbReference type="HAMAP" id="MF_00065">
    <property type="entry name" value="Adenylyl_sulf_kinase"/>
    <property type="match status" value="1"/>
</dbReference>
<comment type="pathway">
    <text evidence="3 13 14">Sulfur metabolism; hydrogen sulfide biosynthesis; sulfite from sulfate: step 2/3.</text>
</comment>
<dbReference type="PANTHER" id="PTHR11055:SF1">
    <property type="entry name" value="PAPS SYNTHETASE, ISOFORM D"/>
    <property type="match status" value="1"/>
</dbReference>
<feature type="domain" description="DUF2061" evidence="17">
    <location>
        <begin position="76"/>
        <end position="126"/>
    </location>
</feature>
<evidence type="ECO:0000256" key="4">
    <source>
        <dbReference type="ARBA" id="ARBA00007008"/>
    </source>
</evidence>
<dbReference type="InterPro" id="IPR018638">
    <property type="entry name" value="DUF2061_membrane"/>
</dbReference>
<accession>A0ABU3CHA2</accession>
<evidence type="ECO:0000259" key="16">
    <source>
        <dbReference type="Pfam" id="PF01583"/>
    </source>
</evidence>
<evidence type="ECO:0000256" key="5">
    <source>
        <dbReference type="ARBA" id="ARBA00012121"/>
    </source>
</evidence>
<organism evidence="18 19">
    <name type="scientific">Autumnicola lenta</name>
    <dbReference type="NCBI Taxonomy" id="3075593"/>
    <lineage>
        <taxon>Bacteria</taxon>
        <taxon>Pseudomonadati</taxon>
        <taxon>Bacteroidota</taxon>
        <taxon>Flavobacteriia</taxon>
        <taxon>Flavobacteriales</taxon>
        <taxon>Flavobacteriaceae</taxon>
        <taxon>Autumnicola</taxon>
    </lineage>
</organism>
<keyword evidence="9 13" id="KW-0067">ATP-binding</keyword>
<keyword evidence="13" id="KW-0597">Phosphoprotein</keyword>
<dbReference type="NCBIfam" id="TIGR00455">
    <property type="entry name" value="apsK"/>
    <property type="match status" value="1"/>
</dbReference>
<keyword evidence="8 13" id="KW-0418">Kinase</keyword>
<dbReference type="InterPro" id="IPR059117">
    <property type="entry name" value="APS_kinase_dom"/>
</dbReference>
<evidence type="ECO:0000259" key="17">
    <source>
        <dbReference type="Pfam" id="PF09834"/>
    </source>
</evidence>
<dbReference type="NCBIfam" id="NF003013">
    <property type="entry name" value="PRK03846.1"/>
    <property type="match status" value="1"/>
</dbReference>
<keyword evidence="15" id="KW-0812">Transmembrane</keyword>
<keyword evidence="19" id="KW-1185">Reference proteome</keyword>
<dbReference type="InterPro" id="IPR027417">
    <property type="entry name" value="P-loop_NTPase"/>
</dbReference>
<evidence type="ECO:0000256" key="11">
    <source>
        <dbReference type="ARBA" id="ARBA00031393"/>
    </source>
</evidence>
<comment type="caution">
    <text evidence="13">Lacks conserved residue(s) required for the propagation of feature annotation.</text>
</comment>
<keyword evidence="15" id="KW-1133">Transmembrane helix</keyword>
<keyword evidence="15" id="KW-0472">Membrane</keyword>
<evidence type="ECO:0000313" key="19">
    <source>
        <dbReference type="Proteomes" id="UP001245285"/>
    </source>
</evidence>
<comment type="catalytic activity">
    <reaction evidence="1 13 14">
        <text>adenosine 5'-phosphosulfate + ATP = 3'-phosphoadenylyl sulfate + ADP + H(+)</text>
        <dbReference type="Rhea" id="RHEA:24152"/>
        <dbReference type="ChEBI" id="CHEBI:15378"/>
        <dbReference type="ChEBI" id="CHEBI:30616"/>
        <dbReference type="ChEBI" id="CHEBI:58243"/>
        <dbReference type="ChEBI" id="CHEBI:58339"/>
        <dbReference type="ChEBI" id="CHEBI:456216"/>
        <dbReference type="EC" id="2.7.1.25"/>
    </reaction>
</comment>
<evidence type="ECO:0000256" key="13">
    <source>
        <dbReference type="HAMAP-Rule" id="MF_00065"/>
    </source>
</evidence>
<evidence type="ECO:0000256" key="12">
    <source>
        <dbReference type="ARBA" id="ARBA00031464"/>
    </source>
</evidence>
<dbReference type="GO" id="GO:0004020">
    <property type="term" value="F:adenylylsulfate kinase activity"/>
    <property type="evidence" value="ECO:0007669"/>
    <property type="project" value="UniProtKB-EC"/>
</dbReference>
<protein>
    <recommendedName>
        <fullName evidence="5 13">Adenylyl-sulfate kinase</fullName>
        <ecNumber evidence="5 13">2.7.1.25</ecNumber>
    </recommendedName>
    <alternativeName>
        <fullName evidence="11 13">APS kinase</fullName>
    </alternativeName>
    <alternativeName>
        <fullName evidence="12 13">ATP adenosine-5'-phosphosulfate 3'-phosphotransferase</fullName>
    </alternativeName>
    <alternativeName>
        <fullName evidence="10 13">Adenosine-5'-phosphosulfate kinase</fullName>
    </alternativeName>
</protein>
<feature type="transmembrane region" description="Helical" evidence="15">
    <location>
        <begin position="14"/>
        <end position="31"/>
    </location>
</feature>
<evidence type="ECO:0000256" key="14">
    <source>
        <dbReference type="RuleBase" id="RU004347"/>
    </source>
</evidence>
<comment type="function">
    <text evidence="2 13 14">Catalyzes the synthesis of activated sulfate.</text>
</comment>
<dbReference type="SUPFAM" id="SSF52540">
    <property type="entry name" value="P-loop containing nucleoside triphosphate hydrolases"/>
    <property type="match status" value="1"/>
</dbReference>
<dbReference type="Pfam" id="PF01583">
    <property type="entry name" value="APS_kinase"/>
    <property type="match status" value="1"/>
</dbReference>
<evidence type="ECO:0000313" key="18">
    <source>
        <dbReference type="EMBL" id="MDT0645676.1"/>
    </source>
</evidence>
<comment type="similarity">
    <text evidence="4 13 14">Belongs to the APS kinase family.</text>
</comment>
<dbReference type="RefSeq" id="WP_311493862.1">
    <property type="nucleotide sequence ID" value="NZ_JAVRHO010000003.1"/>
</dbReference>
<dbReference type="PANTHER" id="PTHR11055">
    <property type="entry name" value="BIFUNCTIONAL 3'-PHOSPHOADENOSINE 5'-PHOSPHOSULFATE SYNTHASE"/>
    <property type="match status" value="1"/>
</dbReference>
<evidence type="ECO:0000256" key="10">
    <source>
        <dbReference type="ARBA" id="ARBA00029724"/>
    </source>
</evidence>
<dbReference type="Proteomes" id="UP001245285">
    <property type="component" value="Unassembled WGS sequence"/>
</dbReference>
<evidence type="ECO:0000256" key="3">
    <source>
        <dbReference type="ARBA" id="ARBA00004806"/>
    </source>
</evidence>
<comment type="caution">
    <text evidence="18">The sequence shown here is derived from an EMBL/GenBank/DDBJ whole genome shotgun (WGS) entry which is preliminary data.</text>
</comment>
<evidence type="ECO:0000256" key="8">
    <source>
        <dbReference type="ARBA" id="ARBA00022777"/>
    </source>
</evidence>
<feature type="domain" description="APS kinase" evidence="16">
    <location>
        <begin position="168"/>
        <end position="317"/>
    </location>
</feature>
<evidence type="ECO:0000256" key="7">
    <source>
        <dbReference type="ARBA" id="ARBA00022741"/>
    </source>
</evidence>
<evidence type="ECO:0000256" key="15">
    <source>
        <dbReference type="SAM" id="Phobius"/>
    </source>
</evidence>
<evidence type="ECO:0000256" key="2">
    <source>
        <dbReference type="ARBA" id="ARBA00002632"/>
    </source>
</evidence>
<dbReference type="CDD" id="cd02027">
    <property type="entry name" value="APSK"/>
    <property type="match status" value="1"/>
</dbReference>
<dbReference type="Gene3D" id="3.40.50.300">
    <property type="entry name" value="P-loop containing nucleotide triphosphate hydrolases"/>
    <property type="match status" value="1"/>
</dbReference>
<dbReference type="EMBL" id="JAVRHO010000003">
    <property type="protein sequence ID" value="MDT0645676.1"/>
    <property type="molecule type" value="Genomic_DNA"/>
</dbReference>
<feature type="binding site" evidence="13">
    <location>
        <begin position="175"/>
        <end position="182"/>
    </location>
    <ligand>
        <name>ATP</name>
        <dbReference type="ChEBI" id="CHEBI:30616"/>
    </ligand>
</feature>
<evidence type="ECO:0000256" key="1">
    <source>
        <dbReference type="ARBA" id="ARBA00001823"/>
    </source>
</evidence>
<reference evidence="18 19" key="1">
    <citation type="submission" date="2023-09" db="EMBL/GenBank/DDBJ databases">
        <authorList>
            <person name="Rey-Velasco X."/>
        </authorList>
    </citation>
    <scope>NUCLEOTIDE SEQUENCE [LARGE SCALE GENOMIC DNA]</scope>
    <source>
        <strain evidence="18 19">F260</strain>
    </source>
</reference>
<name>A0ABU3CHA2_9FLAO</name>
<keyword evidence="7 13" id="KW-0547">Nucleotide-binding</keyword>
<gene>
    <name evidence="13 18" type="primary">cysC</name>
    <name evidence="18" type="ORF">RM545_03145</name>
</gene>
<sequence>MKEVSHKRHIAKAITWRCIGTLDTIFLSWFITGDPYVGLQIGLAEVLTKMLLYYLHERVWIRINLGKHTISQWRHILKTISWRVVGTLDTMLLAWVISGNPVVGLKVGMVEVVTKMLLYYLHERAWYKIDYGIKNRTTNGNILAENNLSPQEFAVSQQHRLSLKGHKPLLVWFSGLSGSGKSTLANMVEKKLYEKKIHTYLLDGDNVRTGLNKDLGFTSEDRSENIRRIAEVARLFIDSGTVVIAAFITPLKTDRETIKEIVGENNFVGVFVNASLEECERRDVKGLYKKARSGEIKNFTGVDAPYEEPVDFDITIDTAACGTEEAVAQILNIVERRIVSRK</sequence>
<evidence type="ECO:0000256" key="6">
    <source>
        <dbReference type="ARBA" id="ARBA00022679"/>
    </source>
</evidence>
<evidence type="ECO:0000256" key="9">
    <source>
        <dbReference type="ARBA" id="ARBA00022840"/>
    </source>
</evidence>
<dbReference type="Pfam" id="PF09834">
    <property type="entry name" value="DUF2061"/>
    <property type="match status" value="2"/>
</dbReference>
<proteinExistence type="inferred from homology"/>
<dbReference type="EC" id="2.7.1.25" evidence="5 13"/>
<feature type="domain" description="DUF2061" evidence="17">
    <location>
        <begin position="10"/>
        <end position="60"/>
    </location>
</feature>
<dbReference type="InterPro" id="IPR002891">
    <property type="entry name" value="APS"/>
</dbReference>
<keyword evidence="6 13" id="KW-0808">Transferase</keyword>